<dbReference type="GO" id="GO:0004190">
    <property type="term" value="F:aspartic-type endopeptidase activity"/>
    <property type="evidence" value="ECO:0007669"/>
    <property type="project" value="UniProtKB-KW"/>
</dbReference>
<comment type="similarity">
    <text evidence="1 3">Belongs to the peptidase A1 family.</text>
</comment>
<dbReference type="PROSITE" id="PS51767">
    <property type="entry name" value="PEPTIDASE_A1"/>
    <property type="match status" value="1"/>
</dbReference>
<dbReference type="SUPFAM" id="SSF50630">
    <property type="entry name" value="Acid proteases"/>
    <property type="match status" value="1"/>
</dbReference>
<feature type="chain" id="PRO_5042006804" evidence="4">
    <location>
        <begin position="20"/>
        <end position="446"/>
    </location>
</feature>
<dbReference type="InterPro" id="IPR021109">
    <property type="entry name" value="Peptidase_aspartic_dom_sf"/>
</dbReference>
<dbReference type="EMBL" id="JAKELL010000004">
    <property type="protein sequence ID" value="KAH8999524.1"/>
    <property type="molecule type" value="Genomic_DNA"/>
</dbReference>
<organism evidence="6 7">
    <name type="scientific">Lactarius akahatsu</name>
    <dbReference type="NCBI Taxonomy" id="416441"/>
    <lineage>
        <taxon>Eukaryota</taxon>
        <taxon>Fungi</taxon>
        <taxon>Dikarya</taxon>
        <taxon>Basidiomycota</taxon>
        <taxon>Agaricomycotina</taxon>
        <taxon>Agaricomycetes</taxon>
        <taxon>Russulales</taxon>
        <taxon>Russulaceae</taxon>
        <taxon>Lactarius</taxon>
    </lineage>
</organism>
<name>A0AAD4QHD5_9AGAM</name>
<dbReference type="Pfam" id="PF00026">
    <property type="entry name" value="Asp"/>
    <property type="match status" value="1"/>
</dbReference>
<feature type="domain" description="Peptidase A1" evidence="5">
    <location>
        <begin position="50"/>
        <end position="379"/>
    </location>
</feature>
<dbReference type="Proteomes" id="UP001201163">
    <property type="component" value="Unassembled WGS sequence"/>
</dbReference>
<evidence type="ECO:0000259" key="5">
    <source>
        <dbReference type="PROSITE" id="PS51767"/>
    </source>
</evidence>
<dbReference type="GO" id="GO:0006508">
    <property type="term" value="P:proteolysis"/>
    <property type="evidence" value="ECO:0007669"/>
    <property type="project" value="UniProtKB-KW"/>
</dbReference>
<keyword evidence="3" id="KW-0645">Protease</keyword>
<dbReference type="AlphaFoldDB" id="A0AAD4QHD5"/>
<feature type="signal peptide" evidence="4">
    <location>
        <begin position="1"/>
        <end position="19"/>
    </location>
</feature>
<keyword evidence="4" id="KW-0732">Signal</keyword>
<comment type="caution">
    <text evidence="6">The sequence shown here is derived from an EMBL/GenBank/DDBJ whole genome shotgun (WGS) entry which is preliminary data.</text>
</comment>
<evidence type="ECO:0000256" key="4">
    <source>
        <dbReference type="SAM" id="SignalP"/>
    </source>
</evidence>
<dbReference type="PRINTS" id="PR00792">
    <property type="entry name" value="PEPSIN"/>
</dbReference>
<dbReference type="PROSITE" id="PS00141">
    <property type="entry name" value="ASP_PROTEASE"/>
    <property type="match status" value="1"/>
</dbReference>
<gene>
    <name evidence="6" type="ORF">EDB92DRAFT_973164</name>
</gene>
<keyword evidence="3" id="KW-0378">Hydrolase</keyword>
<protein>
    <submittedName>
        <fullName evidence="6">Aspartic peptidase domain-containing protein</fullName>
    </submittedName>
</protein>
<evidence type="ECO:0000313" key="7">
    <source>
        <dbReference type="Proteomes" id="UP001201163"/>
    </source>
</evidence>
<keyword evidence="2 3" id="KW-0064">Aspartyl protease</keyword>
<proteinExistence type="inferred from homology"/>
<dbReference type="InterPro" id="IPR001969">
    <property type="entry name" value="Aspartic_peptidase_AS"/>
</dbReference>
<dbReference type="InterPro" id="IPR001461">
    <property type="entry name" value="Aspartic_peptidase_A1"/>
</dbReference>
<evidence type="ECO:0000313" key="6">
    <source>
        <dbReference type="EMBL" id="KAH8999524.1"/>
    </source>
</evidence>
<dbReference type="Gene3D" id="2.40.70.10">
    <property type="entry name" value="Acid Proteases"/>
    <property type="match status" value="2"/>
</dbReference>
<reference evidence="6" key="1">
    <citation type="submission" date="2022-01" db="EMBL/GenBank/DDBJ databases">
        <title>Comparative genomics reveals a dynamic genome evolution in the ectomycorrhizal milk-cap (Lactarius) mushrooms.</title>
        <authorList>
            <consortium name="DOE Joint Genome Institute"/>
            <person name="Lebreton A."/>
            <person name="Tang N."/>
            <person name="Kuo A."/>
            <person name="LaButti K."/>
            <person name="Drula E."/>
            <person name="Barry K."/>
            <person name="Clum A."/>
            <person name="Lipzen A."/>
            <person name="Mousain D."/>
            <person name="Ng V."/>
            <person name="Wang R."/>
            <person name="Wang X."/>
            <person name="Dai Y."/>
            <person name="Henrissat B."/>
            <person name="Grigoriev I.V."/>
            <person name="Guerin-Laguette A."/>
            <person name="Yu F."/>
            <person name="Martin F.M."/>
        </authorList>
    </citation>
    <scope>NUCLEOTIDE SEQUENCE</scope>
    <source>
        <strain evidence="6">QP</strain>
    </source>
</reference>
<dbReference type="PANTHER" id="PTHR47966:SF51">
    <property type="entry name" value="BETA-SITE APP-CLEAVING ENZYME, ISOFORM A-RELATED"/>
    <property type="match status" value="1"/>
</dbReference>
<keyword evidence="7" id="KW-1185">Reference proteome</keyword>
<dbReference type="PANTHER" id="PTHR47966">
    <property type="entry name" value="BETA-SITE APP-CLEAVING ENZYME, ISOFORM A-RELATED"/>
    <property type="match status" value="1"/>
</dbReference>
<dbReference type="InterPro" id="IPR033121">
    <property type="entry name" value="PEPTIDASE_A1"/>
</dbReference>
<evidence type="ECO:0000256" key="1">
    <source>
        <dbReference type="ARBA" id="ARBA00007447"/>
    </source>
</evidence>
<evidence type="ECO:0000256" key="3">
    <source>
        <dbReference type="RuleBase" id="RU000454"/>
    </source>
</evidence>
<dbReference type="CDD" id="cd05471">
    <property type="entry name" value="pepsin_like"/>
    <property type="match status" value="1"/>
</dbReference>
<accession>A0AAD4QHD5</accession>
<dbReference type="InterPro" id="IPR034164">
    <property type="entry name" value="Pepsin-like_dom"/>
</dbReference>
<evidence type="ECO:0000256" key="2">
    <source>
        <dbReference type="ARBA" id="ARBA00022750"/>
    </source>
</evidence>
<sequence>MLPLMSSIILSALFHTTQGTLATYVDLPRRSGPLSARSSTSGLDAFNGSYHINITLGGNQYSVLIDTGSSDLWVAGAVPQSEDTGTSASIQYAVGLAEGPVKTAQLEILGFTVPDQAFIEVPVGNGAPDGTGLIGLGPNTGSHIHDALIDLPAGDTPLDRIFRQNLTTPNYLTVLLNRPNDTAEKYTGAMTIGEVLPQYSNITNQPKVPVSVLDSIISQSQHWSIVLDSNGIVGPDGKAIKVTSNATDAPIHDVNQLVAVIDTGFTLPQVPSEVARALYSSAKGAQLTNVQSFNGDIWVIDCDAEVNATFVIGGQSYPIHPLDLNHQVTDNDGNNICFGAFQPRIAGARESTYDVILGMAWLTNVYLLIDYGDFVDGTTKTDDPYVQFLPMTDPAAAHADFVATRLSGKDTTSSQRNSGSDGPKGLFETHNILILAGAAAASALLL</sequence>